<organism evidence="2 3">
    <name type="scientific">Boletus edulis BED1</name>
    <dbReference type="NCBI Taxonomy" id="1328754"/>
    <lineage>
        <taxon>Eukaryota</taxon>
        <taxon>Fungi</taxon>
        <taxon>Dikarya</taxon>
        <taxon>Basidiomycota</taxon>
        <taxon>Agaricomycotina</taxon>
        <taxon>Agaricomycetes</taxon>
        <taxon>Agaricomycetidae</taxon>
        <taxon>Boletales</taxon>
        <taxon>Boletineae</taxon>
        <taxon>Boletaceae</taxon>
        <taxon>Boletoideae</taxon>
        <taxon>Boletus</taxon>
    </lineage>
</organism>
<reference evidence="2" key="1">
    <citation type="submission" date="2019-10" db="EMBL/GenBank/DDBJ databases">
        <authorList>
            <consortium name="DOE Joint Genome Institute"/>
            <person name="Kuo A."/>
            <person name="Miyauchi S."/>
            <person name="Kiss E."/>
            <person name="Drula E."/>
            <person name="Kohler A."/>
            <person name="Sanchez-Garcia M."/>
            <person name="Andreopoulos B."/>
            <person name="Barry K.W."/>
            <person name="Bonito G."/>
            <person name="Buee M."/>
            <person name="Carver A."/>
            <person name="Chen C."/>
            <person name="Cichocki N."/>
            <person name="Clum A."/>
            <person name="Culley D."/>
            <person name="Crous P.W."/>
            <person name="Fauchery L."/>
            <person name="Girlanda M."/>
            <person name="Hayes R."/>
            <person name="Keri Z."/>
            <person name="LaButti K."/>
            <person name="Lipzen A."/>
            <person name="Lombard V."/>
            <person name="Magnuson J."/>
            <person name="Maillard F."/>
            <person name="Morin E."/>
            <person name="Murat C."/>
            <person name="Nolan M."/>
            <person name="Ohm R."/>
            <person name="Pangilinan J."/>
            <person name="Pereira M."/>
            <person name="Perotto S."/>
            <person name="Peter M."/>
            <person name="Riley R."/>
            <person name="Sitrit Y."/>
            <person name="Stielow B."/>
            <person name="Szollosi G."/>
            <person name="Zifcakova L."/>
            <person name="Stursova M."/>
            <person name="Spatafora J.W."/>
            <person name="Tedersoo L."/>
            <person name="Vaario L.-M."/>
            <person name="Yamada A."/>
            <person name="Yan M."/>
            <person name="Wang P."/>
            <person name="Xu J."/>
            <person name="Bruns T."/>
            <person name="Baldrian P."/>
            <person name="Vilgalys R."/>
            <person name="Henrissat B."/>
            <person name="Grigoriev I.V."/>
            <person name="Hibbett D."/>
            <person name="Nagy L.G."/>
            <person name="Martin F.M."/>
        </authorList>
    </citation>
    <scope>NUCLEOTIDE SEQUENCE</scope>
    <source>
        <strain evidence="2">BED1</strain>
    </source>
</reference>
<dbReference type="Proteomes" id="UP001194468">
    <property type="component" value="Unassembled WGS sequence"/>
</dbReference>
<evidence type="ECO:0000313" key="3">
    <source>
        <dbReference type="Proteomes" id="UP001194468"/>
    </source>
</evidence>
<sequence>MFQFFVNLAVLSLSWLGSTQWSGNTATRLFRQSSSLPLPFSATSPCVYMDDEESVCSYALFASFSQEDAASTSRSLAASHLVFSKVKSVKPEEEDNVGVLAQCRFQS</sequence>
<comment type="caution">
    <text evidence="2">The sequence shown here is derived from an EMBL/GenBank/DDBJ whole genome shotgun (WGS) entry which is preliminary data.</text>
</comment>
<feature type="chain" id="PRO_5042290487" description="Secreted protein" evidence="1">
    <location>
        <begin position="20"/>
        <end position="107"/>
    </location>
</feature>
<proteinExistence type="predicted"/>
<feature type="signal peptide" evidence="1">
    <location>
        <begin position="1"/>
        <end position="19"/>
    </location>
</feature>
<evidence type="ECO:0000256" key="1">
    <source>
        <dbReference type="SAM" id="SignalP"/>
    </source>
</evidence>
<evidence type="ECO:0008006" key="4">
    <source>
        <dbReference type="Google" id="ProtNLM"/>
    </source>
</evidence>
<gene>
    <name evidence="2" type="ORF">L210DRAFT_3584544</name>
</gene>
<dbReference type="AlphaFoldDB" id="A0AAD4BBM1"/>
<dbReference type="EMBL" id="WHUW01000291">
    <property type="protein sequence ID" value="KAF8415818.1"/>
    <property type="molecule type" value="Genomic_DNA"/>
</dbReference>
<reference evidence="2" key="2">
    <citation type="journal article" date="2020" name="Nat. Commun.">
        <title>Large-scale genome sequencing of mycorrhizal fungi provides insights into the early evolution of symbiotic traits.</title>
        <authorList>
            <person name="Miyauchi S."/>
            <person name="Kiss E."/>
            <person name="Kuo A."/>
            <person name="Drula E."/>
            <person name="Kohler A."/>
            <person name="Sanchez-Garcia M."/>
            <person name="Morin E."/>
            <person name="Andreopoulos B."/>
            <person name="Barry K.W."/>
            <person name="Bonito G."/>
            <person name="Buee M."/>
            <person name="Carver A."/>
            <person name="Chen C."/>
            <person name="Cichocki N."/>
            <person name="Clum A."/>
            <person name="Culley D."/>
            <person name="Crous P.W."/>
            <person name="Fauchery L."/>
            <person name="Girlanda M."/>
            <person name="Hayes R.D."/>
            <person name="Keri Z."/>
            <person name="LaButti K."/>
            <person name="Lipzen A."/>
            <person name="Lombard V."/>
            <person name="Magnuson J."/>
            <person name="Maillard F."/>
            <person name="Murat C."/>
            <person name="Nolan M."/>
            <person name="Ohm R.A."/>
            <person name="Pangilinan J."/>
            <person name="Pereira M.F."/>
            <person name="Perotto S."/>
            <person name="Peter M."/>
            <person name="Pfister S."/>
            <person name="Riley R."/>
            <person name="Sitrit Y."/>
            <person name="Stielow J.B."/>
            <person name="Szollosi G."/>
            <person name="Zifcakova L."/>
            <person name="Stursova M."/>
            <person name="Spatafora J.W."/>
            <person name="Tedersoo L."/>
            <person name="Vaario L.M."/>
            <person name="Yamada A."/>
            <person name="Yan M."/>
            <person name="Wang P."/>
            <person name="Xu J."/>
            <person name="Bruns T."/>
            <person name="Baldrian P."/>
            <person name="Vilgalys R."/>
            <person name="Dunand C."/>
            <person name="Henrissat B."/>
            <person name="Grigoriev I.V."/>
            <person name="Hibbett D."/>
            <person name="Nagy L.G."/>
            <person name="Martin F.M."/>
        </authorList>
    </citation>
    <scope>NUCLEOTIDE SEQUENCE</scope>
    <source>
        <strain evidence="2">BED1</strain>
    </source>
</reference>
<evidence type="ECO:0000313" key="2">
    <source>
        <dbReference type="EMBL" id="KAF8415818.1"/>
    </source>
</evidence>
<keyword evidence="3" id="KW-1185">Reference proteome</keyword>
<name>A0AAD4BBM1_BOLED</name>
<keyword evidence="1" id="KW-0732">Signal</keyword>
<protein>
    <recommendedName>
        <fullName evidence="4">Secreted protein</fullName>
    </recommendedName>
</protein>
<accession>A0AAD4BBM1</accession>